<dbReference type="EMBL" id="ASPP01026937">
    <property type="protein sequence ID" value="ETO06649.1"/>
    <property type="molecule type" value="Genomic_DNA"/>
</dbReference>
<protein>
    <submittedName>
        <fullName evidence="3">Uncharacterized protein</fullName>
    </submittedName>
</protein>
<feature type="compositionally biased region" description="Polar residues" evidence="1">
    <location>
        <begin position="322"/>
        <end position="335"/>
    </location>
</feature>
<keyword evidence="4" id="KW-1185">Reference proteome</keyword>
<keyword evidence="2" id="KW-1133">Transmembrane helix</keyword>
<evidence type="ECO:0000313" key="3">
    <source>
        <dbReference type="EMBL" id="ETO06649.1"/>
    </source>
</evidence>
<accession>X6LYE2</accession>
<evidence type="ECO:0000313" key="4">
    <source>
        <dbReference type="Proteomes" id="UP000023152"/>
    </source>
</evidence>
<proteinExistence type="predicted"/>
<feature type="region of interest" description="Disordered" evidence="1">
    <location>
        <begin position="322"/>
        <end position="347"/>
    </location>
</feature>
<keyword evidence="2" id="KW-0812">Transmembrane</keyword>
<dbReference type="Proteomes" id="UP000023152">
    <property type="component" value="Unassembled WGS sequence"/>
</dbReference>
<gene>
    <name evidence="3" type="ORF">RFI_30743</name>
</gene>
<name>X6LYE2_RETFI</name>
<dbReference type="AlphaFoldDB" id="X6LYE2"/>
<comment type="caution">
    <text evidence="3">The sequence shown here is derived from an EMBL/GenBank/DDBJ whole genome shotgun (WGS) entry which is preliminary data.</text>
</comment>
<reference evidence="3 4" key="1">
    <citation type="journal article" date="2013" name="Curr. Biol.">
        <title>The Genome of the Foraminiferan Reticulomyxa filosa.</title>
        <authorList>
            <person name="Glockner G."/>
            <person name="Hulsmann N."/>
            <person name="Schleicher M."/>
            <person name="Noegel A.A."/>
            <person name="Eichinger L."/>
            <person name="Gallinger C."/>
            <person name="Pawlowski J."/>
            <person name="Sierra R."/>
            <person name="Euteneuer U."/>
            <person name="Pillet L."/>
            <person name="Moustafa A."/>
            <person name="Platzer M."/>
            <person name="Groth M."/>
            <person name="Szafranski K."/>
            <person name="Schliwa M."/>
        </authorList>
    </citation>
    <scope>NUCLEOTIDE SEQUENCE [LARGE SCALE GENOMIC DNA]</scope>
</reference>
<organism evidence="3 4">
    <name type="scientific">Reticulomyxa filosa</name>
    <dbReference type="NCBI Taxonomy" id="46433"/>
    <lineage>
        <taxon>Eukaryota</taxon>
        <taxon>Sar</taxon>
        <taxon>Rhizaria</taxon>
        <taxon>Retaria</taxon>
        <taxon>Foraminifera</taxon>
        <taxon>Monothalamids</taxon>
        <taxon>Reticulomyxidae</taxon>
        <taxon>Reticulomyxa</taxon>
    </lineage>
</organism>
<evidence type="ECO:0000256" key="1">
    <source>
        <dbReference type="SAM" id="MobiDB-lite"/>
    </source>
</evidence>
<feature type="transmembrane region" description="Helical" evidence="2">
    <location>
        <begin position="161"/>
        <end position="180"/>
    </location>
</feature>
<evidence type="ECO:0000256" key="2">
    <source>
        <dbReference type="SAM" id="Phobius"/>
    </source>
</evidence>
<keyword evidence="2" id="KW-0472">Membrane</keyword>
<sequence>MVLLHGNPSQIKQHRLATTQLDSIFDYIVDKYQHVCLCVVYLYIYNIELLPPKTFQWPNFLQTMKYLKVRAQEAHKNLQVRGILVSRHSLRCESSCNGLQMTNFVLSMTLYAKYLIGKKIDLAHHFISCIFFKNIYVYEYLFCLKKKKNKIITHNPVLQDIIDMFVITFFFHFFFLFLCLKRFNYLLTQLLFDRLGNIARWKIPNSNNKHNNYLPNFVHSSDIMTHFWKKKYVELPKVRELDVAMVIITRFDVVEKRISNCCEMLFVAIRGAKSATGDDYLYLAINKKIKKNQDKYFIDGIAAMKAVRNFMHFIFGQAITSDPSTNASSTEQKASNRTHESEDQENGQASSSYFKYFCWV</sequence>
<feature type="transmembrane region" description="Helical" evidence="2">
    <location>
        <begin position="122"/>
        <end position="141"/>
    </location>
</feature>